<dbReference type="SUPFAM" id="SSF48264">
    <property type="entry name" value="Cytochrome P450"/>
    <property type="match status" value="1"/>
</dbReference>
<evidence type="ECO:0000256" key="8">
    <source>
        <dbReference type="SAM" id="MobiDB-lite"/>
    </source>
</evidence>
<comment type="cofactor">
    <cofactor evidence="1 6">
        <name>heme</name>
        <dbReference type="ChEBI" id="CHEBI:30413"/>
    </cofactor>
</comment>
<dbReference type="EMBL" id="JAUJFL010000003">
    <property type="protein sequence ID" value="KAK2606524.1"/>
    <property type="molecule type" value="Genomic_DNA"/>
</dbReference>
<evidence type="ECO:0000256" key="3">
    <source>
        <dbReference type="ARBA" id="ARBA00022617"/>
    </source>
</evidence>
<dbReference type="InterPro" id="IPR036396">
    <property type="entry name" value="Cyt_P450_sf"/>
</dbReference>
<feature type="compositionally biased region" description="Basic and acidic residues" evidence="8">
    <location>
        <begin position="490"/>
        <end position="501"/>
    </location>
</feature>
<dbReference type="InterPro" id="IPR001128">
    <property type="entry name" value="Cyt_P450"/>
</dbReference>
<dbReference type="GO" id="GO:0020037">
    <property type="term" value="F:heme binding"/>
    <property type="evidence" value="ECO:0007669"/>
    <property type="project" value="InterPro"/>
</dbReference>
<feature type="transmembrane region" description="Helical" evidence="9">
    <location>
        <begin position="21"/>
        <end position="38"/>
    </location>
</feature>
<accession>A0AAD9SDP3</accession>
<dbReference type="PRINTS" id="PR00463">
    <property type="entry name" value="EP450I"/>
</dbReference>
<keyword evidence="5 6" id="KW-0408">Iron</keyword>
<keyword evidence="3 6" id="KW-0349">Heme</keyword>
<dbReference type="GO" id="GO:0004497">
    <property type="term" value="F:monooxygenase activity"/>
    <property type="evidence" value="ECO:0007669"/>
    <property type="project" value="UniProtKB-KW"/>
</dbReference>
<keyword evidence="9" id="KW-0472">Membrane</keyword>
<dbReference type="Pfam" id="PF00067">
    <property type="entry name" value="p450"/>
    <property type="match status" value="2"/>
</dbReference>
<name>A0AAD9SDP3_PHOAM</name>
<dbReference type="InterPro" id="IPR050121">
    <property type="entry name" value="Cytochrome_P450_monoxygenase"/>
</dbReference>
<evidence type="ECO:0000256" key="9">
    <source>
        <dbReference type="SAM" id="Phobius"/>
    </source>
</evidence>
<feature type="binding site" description="axial binding residue" evidence="6">
    <location>
        <position position="539"/>
    </location>
    <ligand>
        <name>heme</name>
        <dbReference type="ChEBI" id="CHEBI:30413"/>
    </ligand>
    <ligandPart>
        <name>Fe</name>
        <dbReference type="ChEBI" id="CHEBI:18248"/>
    </ligandPart>
</feature>
<keyword evidence="4 6" id="KW-0479">Metal-binding</keyword>
<evidence type="ECO:0000256" key="6">
    <source>
        <dbReference type="PIRSR" id="PIRSR602401-1"/>
    </source>
</evidence>
<sequence>MSTADISPQIQHIFQTHSGGLKSLGFLFATLTLAIYILRQWALPKPIPGIPHRADAISSILGDFMTLGRYIASGDVTFFDWLTLQAKELDSPIFQIFTRPLGRPIVVVNDFRETQDILMRRGKEFDRSFIAIDIFKGIVPNHHIVQKTNATWKGHRRLLQDLMSPGFLEGVAAPVIYHHVSNLVRLWEIKTNIARGRPFTASGDIYNTALDAVHGFAYGKGFEHHAIKQTLEFYERLQPKATEELRSKGGIDEPIEFPIQETDELIKSVITITSTFAEVMGSPIAGLKWPVLMRMPKLVKAKEIRDECIRKEIEKAVKRGQTHPDGSIVRSAVDNMVYRETVLAEKEGRASDFFSTTMFDEIFGFVIAGHDTTSTTFSWGVKFLADNPEVQTRLRSALQAHFSLAKSEKRAPTVEEIISARIPYLEATEEEILRCAPTVQSVDREAVVDTVILGHKVPKGTLIMMPSGGASLRSPGFDIDEASRHSSSQDAKKSGKARPDWDPMDIGAFKPERWLVNDGKDFDAASGPQLAFSLGTRGCFGKRLAYLQMRMLVTLIVWNFELSRCPDQLSSYGHKMTLTTEPTQCFVRLSKVEL</sequence>
<dbReference type="AlphaFoldDB" id="A0AAD9SDP3"/>
<keyword evidence="9" id="KW-1133">Transmembrane helix</keyword>
<gene>
    <name evidence="10" type="ORF">N8I77_005267</name>
</gene>
<evidence type="ECO:0000256" key="1">
    <source>
        <dbReference type="ARBA" id="ARBA00001971"/>
    </source>
</evidence>
<dbReference type="Proteomes" id="UP001265746">
    <property type="component" value="Unassembled WGS sequence"/>
</dbReference>
<dbReference type="PRINTS" id="PR00385">
    <property type="entry name" value="P450"/>
</dbReference>
<proteinExistence type="inferred from homology"/>
<evidence type="ECO:0000256" key="7">
    <source>
        <dbReference type="RuleBase" id="RU000461"/>
    </source>
</evidence>
<dbReference type="GO" id="GO:0005506">
    <property type="term" value="F:iron ion binding"/>
    <property type="evidence" value="ECO:0007669"/>
    <property type="project" value="InterPro"/>
</dbReference>
<feature type="region of interest" description="Disordered" evidence="8">
    <location>
        <begin position="474"/>
        <end position="502"/>
    </location>
</feature>
<keyword evidence="7" id="KW-0560">Oxidoreductase</keyword>
<dbReference type="GO" id="GO:0016705">
    <property type="term" value="F:oxidoreductase activity, acting on paired donors, with incorporation or reduction of molecular oxygen"/>
    <property type="evidence" value="ECO:0007669"/>
    <property type="project" value="InterPro"/>
</dbReference>
<comment type="similarity">
    <text evidence="2 7">Belongs to the cytochrome P450 family.</text>
</comment>
<evidence type="ECO:0000256" key="4">
    <source>
        <dbReference type="ARBA" id="ARBA00022723"/>
    </source>
</evidence>
<comment type="caution">
    <text evidence="10">The sequence shown here is derived from an EMBL/GenBank/DDBJ whole genome shotgun (WGS) entry which is preliminary data.</text>
</comment>
<keyword evidence="7" id="KW-0503">Monooxygenase</keyword>
<dbReference type="PANTHER" id="PTHR24305:SF232">
    <property type="entry name" value="P450, PUTATIVE (EUROFUNG)-RELATED"/>
    <property type="match status" value="1"/>
</dbReference>
<evidence type="ECO:0000313" key="10">
    <source>
        <dbReference type="EMBL" id="KAK2606524.1"/>
    </source>
</evidence>
<dbReference type="InterPro" id="IPR017972">
    <property type="entry name" value="Cyt_P450_CS"/>
</dbReference>
<evidence type="ECO:0000256" key="5">
    <source>
        <dbReference type="ARBA" id="ARBA00023004"/>
    </source>
</evidence>
<evidence type="ECO:0000313" key="11">
    <source>
        <dbReference type="Proteomes" id="UP001265746"/>
    </source>
</evidence>
<dbReference type="InterPro" id="IPR002401">
    <property type="entry name" value="Cyt_P450_E_grp-I"/>
</dbReference>
<evidence type="ECO:0000256" key="2">
    <source>
        <dbReference type="ARBA" id="ARBA00010617"/>
    </source>
</evidence>
<keyword evidence="11" id="KW-1185">Reference proteome</keyword>
<keyword evidence="9" id="KW-0812">Transmembrane</keyword>
<dbReference type="Gene3D" id="1.10.630.10">
    <property type="entry name" value="Cytochrome P450"/>
    <property type="match status" value="1"/>
</dbReference>
<protein>
    <submittedName>
        <fullName evidence="10">Uncharacterized protein</fullName>
    </submittedName>
</protein>
<dbReference type="PROSITE" id="PS00086">
    <property type="entry name" value="CYTOCHROME_P450"/>
    <property type="match status" value="1"/>
</dbReference>
<dbReference type="PANTHER" id="PTHR24305">
    <property type="entry name" value="CYTOCHROME P450"/>
    <property type="match status" value="1"/>
</dbReference>
<reference evidence="10" key="1">
    <citation type="submission" date="2023-06" db="EMBL/GenBank/DDBJ databases">
        <authorList>
            <person name="Noh H."/>
        </authorList>
    </citation>
    <scope>NUCLEOTIDE SEQUENCE</scope>
    <source>
        <strain evidence="10">DUCC20226</strain>
    </source>
</reference>
<organism evidence="10 11">
    <name type="scientific">Phomopsis amygdali</name>
    <name type="common">Fusicoccum amygdali</name>
    <dbReference type="NCBI Taxonomy" id="1214568"/>
    <lineage>
        <taxon>Eukaryota</taxon>
        <taxon>Fungi</taxon>
        <taxon>Dikarya</taxon>
        <taxon>Ascomycota</taxon>
        <taxon>Pezizomycotina</taxon>
        <taxon>Sordariomycetes</taxon>
        <taxon>Sordariomycetidae</taxon>
        <taxon>Diaporthales</taxon>
        <taxon>Diaporthaceae</taxon>
        <taxon>Diaporthe</taxon>
    </lineage>
</organism>